<protein>
    <submittedName>
        <fullName evidence="2">Uncharacterized protein</fullName>
    </submittedName>
</protein>
<sequence>MLSLHLQRESERWAAQRQSYPAQPPSSSSSSSSYQDSDCESIFSTTSNNSSTSSDPPDDEPAPPAFEQPRDFNGAPITIYTSLEQAAAQSTQTIEAQGPPRRLVTPGKLYENEEDDDEIVEGEQEDWWPEDSKNGASGSVASQRAESGLSRTVAGGVVIPVG</sequence>
<accession>A0AAX6MDX6</accession>
<feature type="compositionally biased region" description="Polar residues" evidence="1">
    <location>
        <begin position="79"/>
        <end position="95"/>
    </location>
</feature>
<evidence type="ECO:0000313" key="2">
    <source>
        <dbReference type="EMBL" id="KAK6950898.1"/>
    </source>
</evidence>
<feature type="compositionally biased region" description="Low complexity" evidence="1">
    <location>
        <begin position="18"/>
        <end position="36"/>
    </location>
</feature>
<evidence type="ECO:0000256" key="1">
    <source>
        <dbReference type="SAM" id="MobiDB-lite"/>
    </source>
</evidence>
<feature type="region of interest" description="Disordered" evidence="1">
    <location>
        <begin position="1"/>
        <end position="162"/>
    </location>
</feature>
<organism evidence="2 3">
    <name type="scientific">Daldinia eschscholtzii</name>
    <dbReference type="NCBI Taxonomy" id="292717"/>
    <lineage>
        <taxon>Eukaryota</taxon>
        <taxon>Fungi</taxon>
        <taxon>Dikarya</taxon>
        <taxon>Ascomycota</taxon>
        <taxon>Pezizomycotina</taxon>
        <taxon>Sordariomycetes</taxon>
        <taxon>Xylariomycetidae</taxon>
        <taxon>Xylariales</taxon>
        <taxon>Hypoxylaceae</taxon>
        <taxon>Daldinia</taxon>
    </lineage>
</organism>
<evidence type="ECO:0000313" key="3">
    <source>
        <dbReference type="Proteomes" id="UP001369815"/>
    </source>
</evidence>
<comment type="caution">
    <text evidence="2">The sequence shown here is derived from an EMBL/GenBank/DDBJ whole genome shotgun (WGS) entry which is preliminary data.</text>
</comment>
<feature type="compositionally biased region" description="Polar residues" evidence="1">
    <location>
        <begin position="134"/>
        <end position="145"/>
    </location>
</feature>
<dbReference type="AlphaFoldDB" id="A0AAX6MDX6"/>
<dbReference type="EMBL" id="JBANMG010000007">
    <property type="protein sequence ID" value="KAK6950898.1"/>
    <property type="molecule type" value="Genomic_DNA"/>
</dbReference>
<name>A0AAX6MDX6_9PEZI</name>
<gene>
    <name evidence="2" type="ORF">Daesc_007426</name>
</gene>
<feature type="compositionally biased region" description="Basic and acidic residues" evidence="1">
    <location>
        <begin position="1"/>
        <end position="14"/>
    </location>
</feature>
<feature type="compositionally biased region" description="Acidic residues" evidence="1">
    <location>
        <begin position="112"/>
        <end position="129"/>
    </location>
</feature>
<keyword evidence="3" id="KW-1185">Reference proteome</keyword>
<feature type="compositionally biased region" description="Low complexity" evidence="1">
    <location>
        <begin position="43"/>
        <end position="55"/>
    </location>
</feature>
<reference evidence="2 3" key="1">
    <citation type="journal article" date="2024" name="Front Chem Biol">
        <title>Unveiling the potential of Daldinia eschscholtzii MFLUCC 19-0629 through bioactivity and bioinformatics studies for enhanced sustainable agriculture production.</title>
        <authorList>
            <person name="Brooks S."/>
            <person name="Weaver J.A."/>
            <person name="Klomchit A."/>
            <person name="Alharthi S.A."/>
            <person name="Onlamun T."/>
            <person name="Nurani R."/>
            <person name="Vong T.K."/>
            <person name="Alberti F."/>
            <person name="Greco C."/>
        </authorList>
    </citation>
    <scope>NUCLEOTIDE SEQUENCE [LARGE SCALE GENOMIC DNA]</scope>
    <source>
        <strain evidence="2">MFLUCC 19-0629</strain>
    </source>
</reference>
<dbReference type="Proteomes" id="UP001369815">
    <property type="component" value="Unassembled WGS sequence"/>
</dbReference>
<proteinExistence type="predicted"/>